<name>A0A6A5VBY7_9PLEO</name>
<keyword evidence="1" id="KW-0472">Membrane</keyword>
<gene>
    <name evidence="2" type="ORF">BU23DRAFT_160277</name>
</gene>
<evidence type="ECO:0000313" key="3">
    <source>
        <dbReference type="Proteomes" id="UP000800036"/>
    </source>
</evidence>
<keyword evidence="3" id="KW-1185">Reference proteome</keyword>
<proteinExistence type="predicted"/>
<accession>A0A6A5VBY7</accession>
<organism evidence="2 3">
    <name type="scientific">Bimuria novae-zelandiae CBS 107.79</name>
    <dbReference type="NCBI Taxonomy" id="1447943"/>
    <lineage>
        <taxon>Eukaryota</taxon>
        <taxon>Fungi</taxon>
        <taxon>Dikarya</taxon>
        <taxon>Ascomycota</taxon>
        <taxon>Pezizomycotina</taxon>
        <taxon>Dothideomycetes</taxon>
        <taxon>Pleosporomycetidae</taxon>
        <taxon>Pleosporales</taxon>
        <taxon>Massarineae</taxon>
        <taxon>Didymosphaeriaceae</taxon>
        <taxon>Bimuria</taxon>
    </lineage>
</organism>
<feature type="transmembrane region" description="Helical" evidence="1">
    <location>
        <begin position="61"/>
        <end position="82"/>
    </location>
</feature>
<dbReference type="EMBL" id="ML976686">
    <property type="protein sequence ID" value="KAF1972536.1"/>
    <property type="molecule type" value="Genomic_DNA"/>
</dbReference>
<evidence type="ECO:0000256" key="1">
    <source>
        <dbReference type="SAM" id="Phobius"/>
    </source>
</evidence>
<keyword evidence="1" id="KW-0812">Transmembrane</keyword>
<protein>
    <submittedName>
        <fullName evidence="2">Uncharacterized protein</fullName>
    </submittedName>
</protein>
<reference evidence="2" key="1">
    <citation type="journal article" date="2020" name="Stud. Mycol.">
        <title>101 Dothideomycetes genomes: a test case for predicting lifestyles and emergence of pathogens.</title>
        <authorList>
            <person name="Haridas S."/>
            <person name="Albert R."/>
            <person name="Binder M."/>
            <person name="Bloem J."/>
            <person name="Labutti K."/>
            <person name="Salamov A."/>
            <person name="Andreopoulos B."/>
            <person name="Baker S."/>
            <person name="Barry K."/>
            <person name="Bills G."/>
            <person name="Bluhm B."/>
            <person name="Cannon C."/>
            <person name="Castanera R."/>
            <person name="Culley D."/>
            <person name="Daum C."/>
            <person name="Ezra D."/>
            <person name="Gonzalez J."/>
            <person name="Henrissat B."/>
            <person name="Kuo A."/>
            <person name="Liang C."/>
            <person name="Lipzen A."/>
            <person name="Lutzoni F."/>
            <person name="Magnuson J."/>
            <person name="Mondo S."/>
            <person name="Nolan M."/>
            <person name="Ohm R."/>
            <person name="Pangilinan J."/>
            <person name="Park H.-J."/>
            <person name="Ramirez L."/>
            <person name="Alfaro M."/>
            <person name="Sun H."/>
            <person name="Tritt A."/>
            <person name="Yoshinaga Y."/>
            <person name="Zwiers L.-H."/>
            <person name="Turgeon B."/>
            <person name="Goodwin S."/>
            <person name="Spatafora J."/>
            <person name="Crous P."/>
            <person name="Grigoriev I."/>
        </authorList>
    </citation>
    <scope>NUCLEOTIDE SEQUENCE</scope>
    <source>
        <strain evidence="2">CBS 107.79</strain>
    </source>
</reference>
<dbReference type="AlphaFoldDB" id="A0A6A5VBY7"/>
<sequence>MISESEHTMRVSFVIFFRCLCDDANRLHLHCFRTPETCKLNGWHKKVAPIKIFRRDNNRSFGVDVVHAMFAFGITFCLDAILPRRLQNRSDETLLPSLAGAVLLLLMGRSPQRY</sequence>
<keyword evidence="1" id="KW-1133">Transmembrane helix</keyword>
<evidence type="ECO:0000313" key="2">
    <source>
        <dbReference type="EMBL" id="KAF1972536.1"/>
    </source>
</evidence>
<dbReference type="Proteomes" id="UP000800036">
    <property type="component" value="Unassembled WGS sequence"/>
</dbReference>
<feature type="transmembrane region" description="Helical" evidence="1">
    <location>
        <begin position="94"/>
        <end position="111"/>
    </location>
</feature>